<reference evidence="13 14" key="1">
    <citation type="submission" date="2020-08" db="EMBL/GenBank/DDBJ databases">
        <title>Sequencing the genomes of 1000 actinobacteria strains.</title>
        <authorList>
            <person name="Klenk H.-P."/>
        </authorList>
    </citation>
    <scope>NUCLEOTIDE SEQUENCE [LARGE SCALE GENOMIC DNA]</scope>
    <source>
        <strain evidence="13 14">DSM 46659</strain>
    </source>
</reference>
<keyword evidence="5" id="KW-0808">Transferase</keyword>
<dbReference type="SMART" id="SM00387">
    <property type="entry name" value="HATPase_c"/>
    <property type="match status" value="1"/>
</dbReference>
<feature type="region of interest" description="Disordered" evidence="10">
    <location>
        <begin position="40"/>
        <end position="94"/>
    </location>
</feature>
<dbReference type="SUPFAM" id="SSF55874">
    <property type="entry name" value="ATPase domain of HSP90 chaperone/DNA topoisomerase II/histidine kinase"/>
    <property type="match status" value="1"/>
</dbReference>
<dbReference type="Gene3D" id="6.10.340.10">
    <property type="match status" value="1"/>
</dbReference>
<keyword evidence="7 13" id="KW-0418">Kinase</keyword>
<keyword evidence="4" id="KW-0597">Phosphoprotein</keyword>
<gene>
    <name evidence="13" type="ORF">HNR23_001147</name>
</gene>
<comment type="subcellular location">
    <subcellularLocation>
        <location evidence="2">Membrane</location>
    </subcellularLocation>
</comment>
<evidence type="ECO:0000256" key="4">
    <source>
        <dbReference type="ARBA" id="ARBA00022553"/>
    </source>
</evidence>
<evidence type="ECO:0000256" key="7">
    <source>
        <dbReference type="ARBA" id="ARBA00022777"/>
    </source>
</evidence>
<dbReference type="PROSITE" id="PS50885">
    <property type="entry name" value="HAMP"/>
    <property type="match status" value="1"/>
</dbReference>
<evidence type="ECO:0000256" key="8">
    <source>
        <dbReference type="ARBA" id="ARBA00022989"/>
    </source>
</evidence>
<dbReference type="PANTHER" id="PTHR45436:SF5">
    <property type="entry name" value="SENSOR HISTIDINE KINASE TRCS"/>
    <property type="match status" value="1"/>
</dbReference>
<evidence type="ECO:0000256" key="11">
    <source>
        <dbReference type="SAM" id="Phobius"/>
    </source>
</evidence>
<dbReference type="PANTHER" id="PTHR45436">
    <property type="entry name" value="SENSOR HISTIDINE KINASE YKOH"/>
    <property type="match status" value="1"/>
</dbReference>
<sequence>MTATGTFQAGTQMLSVMGGRESADVFDDLAAELREERRLTQIHLGDPERKQTRDRLGAQRDSTDTARAAAEAETGADILTGDSSGDDLGRLRDGVDAGTVGRADALDRYTELIEDTGLLTAAHLRALELSPGRTDAELAQDLVGAHEEFSRANALLAGAIAAGGMDYEETAHFTHLTASYRTALGRAEEDLRGDVRRGYEAMRAAQPWADTERLSRAVVTRPPVGESDVPGKAEWNFDIGVDADEWEEASSGADREFGDLVATQLDTAIGTAWADAVQRIALALAGCVFLLVAGTASIVIATRASRRLVGRLSQLRNDTLALADTRLPDIVDRAQNGQRVNLAEELPRLSYGRDEIGQVADAFNTAQRTAVGAAVKQAEIREGVNRVFLGIAYRNQALVQRQLHLLDEIEYDEEDPRTLQRLFRLDHLATRARRYADNLIILGGAQSARRWRDPLPLVDVLRAAISETEDYERVRLTSAPRVRLRGTAVADIVHLIAELVENATQFSPAGAPVDVNCGPVAGGIAVDVEDRGLGMTEEGYQAAARTLAEAPEFDVMALPDEPRLGLFVVARLAARHGVRVRLFPSPYGGTRATAILPETLMEEEHDARPEPVMVPDQRSADHGHSGDGAER</sequence>
<evidence type="ECO:0000256" key="3">
    <source>
        <dbReference type="ARBA" id="ARBA00012438"/>
    </source>
</evidence>
<dbReference type="InterPro" id="IPR003660">
    <property type="entry name" value="HAMP_dom"/>
</dbReference>
<comment type="caution">
    <text evidence="13">The sequence shown here is derived from an EMBL/GenBank/DDBJ whole genome shotgun (WGS) entry which is preliminary data.</text>
</comment>
<name>A0A7W9YFE4_9ACTN</name>
<feature type="region of interest" description="Disordered" evidence="10">
    <location>
        <begin position="603"/>
        <end position="631"/>
    </location>
</feature>
<evidence type="ECO:0000256" key="5">
    <source>
        <dbReference type="ARBA" id="ARBA00022679"/>
    </source>
</evidence>
<keyword evidence="11" id="KW-0472">Membrane</keyword>
<feature type="transmembrane region" description="Helical" evidence="11">
    <location>
        <begin position="280"/>
        <end position="301"/>
    </location>
</feature>
<evidence type="ECO:0000313" key="14">
    <source>
        <dbReference type="Proteomes" id="UP000546642"/>
    </source>
</evidence>
<organism evidence="13 14">
    <name type="scientific">Nocardiopsis mwathae</name>
    <dbReference type="NCBI Taxonomy" id="1472723"/>
    <lineage>
        <taxon>Bacteria</taxon>
        <taxon>Bacillati</taxon>
        <taxon>Actinomycetota</taxon>
        <taxon>Actinomycetes</taxon>
        <taxon>Streptosporangiales</taxon>
        <taxon>Nocardiopsidaceae</taxon>
        <taxon>Nocardiopsis</taxon>
    </lineage>
</organism>
<keyword evidence="9" id="KW-0902">Two-component regulatory system</keyword>
<feature type="compositionally biased region" description="Basic and acidic residues" evidence="10">
    <location>
        <begin position="40"/>
        <end position="64"/>
    </location>
</feature>
<dbReference type="InterPro" id="IPR003594">
    <property type="entry name" value="HATPase_dom"/>
</dbReference>
<evidence type="ECO:0000313" key="13">
    <source>
        <dbReference type="EMBL" id="MBB6171087.1"/>
    </source>
</evidence>
<evidence type="ECO:0000256" key="1">
    <source>
        <dbReference type="ARBA" id="ARBA00000085"/>
    </source>
</evidence>
<evidence type="ECO:0000256" key="6">
    <source>
        <dbReference type="ARBA" id="ARBA00022692"/>
    </source>
</evidence>
<dbReference type="EMBL" id="JACHDS010000001">
    <property type="protein sequence ID" value="MBB6171087.1"/>
    <property type="molecule type" value="Genomic_DNA"/>
</dbReference>
<dbReference type="GO" id="GO:0005886">
    <property type="term" value="C:plasma membrane"/>
    <property type="evidence" value="ECO:0007669"/>
    <property type="project" value="TreeGrafter"/>
</dbReference>
<dbReference type="InterPro" id="IPR050428">
    <property type="entry name" value="TCS_sensor_his_kinase"/>
</dbReference>
<feature type="compositionally biased region" description="Basic and acidic residues" evidence="10">
    <location>
        <begin position="618"/>
        <end position="631"/>
    </location>
</feature>
<dbReference type="Gene3D" id="3.30.565.10">
    <property type="entry name" value="Histidine kinase-like ATPase, C-terminal domain"/>
    <property type="match status" value="1"/>
</dbReference>
<dbReference type="EC" id="2.7.13.3" evidence="3"/>
<evidence type="ECO:0000256" key="10">
    <source>
        <dbReference type="SAM" id="MobiDB-lite"/>
    </source>
</evidence>
<dbReference type="Pfam" id="PF08376">
    <property type="entry name" value="NIT"/>
    <property type="match status" value="1"/>
</dbReference>
<accession>A0A7W9YFE4</accession>
<dbReference type="GO" id="GO:0000160">
    <property type="term" value="P:phosphorelay signal transduction system"/>
    <property type="evidence" value="ECO:0007669"/>
    <property type="project" value="UniProtKB-KW"/>
</dbReference>
<feature type="domain" description="HAMP" evidence="12">
    <location>
        <begin position="306"/>
        <end position="375"/>
    </location>
</feature>
<keyword evidence="6 11" id="KW-0812">Transmembrane</keyword>
<evidence type="ECO:0000256" key="2">
    <source>
        <dbReference type="ARBA" id="ARBA00004370"/>
    </source>
</evidence>
<keyword evidence="14" id="KW-1185">Reference proteome</keyword>
<proteinExistence type="predicted"/>
<protein>
    <recommendedName>
        <fullName evidence="3">histidine kinase</fullName>
        <ecNumber evidence="3">2.7.13.3</ecNumber>
    </recommendedName>
</protein>
<evidence type="ECO:0000259" key="12">
    <source>
        <dbReference type="PROSITE" id="PS50885"/>
    </source>
</evidence>
<dbReference type="RefSeq" id="WP_246421610.1">
    <property type="nucleotide sequence ID" value="NZ_JACHDS010000001.1"/>
</dbReference>
<dbReference type="GO" id="GO:0004673">
    <property type="term" value="F:protein histidine kinase activity"/>
    <property type="evidence" value="ECO:0007669"/>
    <property type="project" value="UniProtKB-EC"/>
</dbReference>
<dbReference type="Proteomes" id="UP000546642">
    <property type="component" value="Unassembled WGS sequence"/>
</dbReference>
<comment type="catalytic activity">
    <reaction evidence="1">
        <text>ATP + protein L-histidine = ADP + protein N-phospho-L-histidine.</text>
        <dbReference type="EC" id="2.7.13.3"/>
    </reaction>
</comment>
<keyword evidence="8 11" id="KW-1133">Transmembrane helix</keyword>
<dbReference type="InterPro" id="IPR036890">
    <property type="entry name" value="HATPase_C_sf"/>
</dbReference>
<evidence type="ECO:0000256" key="9">
    <source>
        <dbReference type="ARBA" id="ARBA00023012"/>
    </source>
</evidence>
<dbReference type="InterPro" id="IPR013587">
    <property type="entry name" value="Nitrate/nitrite_sensing"/>
</dbReference>
<feature type="compositionally biased region" description="Low complexity" evidence="10">
    <location>
        <begin position="65"/>
        <end position="83"/>
    </location>
</feature>
<dbReference type="AlphaFoldDB" id="A0A7W9YFE4"/>
<dbReference type="Pfam" id="PF02518">
    <property type="entry name" value="HATPase_c"/>
    <property type="match status" value="1"/>
</dbReference>